<proteinExistence type="predicted"/>
<evidence type="ECO:0000313" key="2">
    <source>
        <dbReference type="Proteomes" id="UP000320839"/>
    </source>
</evidence>
<dbReference type="SUPFAM" id="SSF52172">
    <property type="entry name" value="CheY-like"/>
    <property type="match status" value="1"/>
</dbReference>
<name>A0A518FQD1_9PLAN</name>
<gene>
    <name evidence="1" type="ORF">Pan153_32200</name>
</gene>
<accession>A0A518FQD1</accession>
<dbReference type="RefSeq" id="WP_145456784.1">
    <property type="nucleotide sequence ID" value="NZ_CP036317.1"/>
</dbReference>
<sequence length="241" mass="27800">MQFTIVIADDDALYRTDTLCRRFNEHTNWTVLDAKDASECLKIIRQNALQIDFALIDVRMPQGENEEISARHDNTHGIAVAAIIRDEFPHIHIFGMSVDADDESKLWFDINTRGFLEKQEFQPTQFAKTLKKLEMAQNHSKQGEIKGIFHSPHTESIPDHVKEILKEPVGRKKNINALMLETLQKKPEAMGWTIKKWTHHLNCAGSTVHATETWQKILSPHHKLLKAEYAIKKRHNGRPDQ</sequence>
<protein>
    <recommendedName>
        <fullName evidence="3">Response regulatory domain-containing protein</fullName>
    </recommendedName>
</protein>
<dbReference type="Gene3D" id="3.40.50.2300">
    <property type="match status" value="1"/>
</dbReference>
<reference evidence="1 2" key="1">
    <citation type="submission" date="2019-02" db="EMBL/GenBank/DDBJ databases">
        <title>Deep-cultivation of Planctomycetes and their phenomic and genomic characterization uncovers novel biology.</title>
        <authorList>
            <person name="Wiegand S."/>
            <person name="Jogler M."/>
            <person name="Boedeker C."/>
            <person name="Pinto D."/>
            <person name="Vollmers J."/>
            <person name="Rivas-Marin E."/>
            <person name="Kohn T."/>
            <person name="Peeters S.H."/>
            <person name="Heuer A."/>
            <person name="Rast P."/>
            <person name="Oberbeckmann S."/>
            <person name="Bunk B."/>
            <person name="Jeske O."/>
            <person name="Meyerdierks A."/>
            <person name="Storesund J.E."/>
            <person name="Kallscheuer N."/>
            <person name="Luecker S."/>
            <person name="Lage O.M."/>
            <person name="Pohl T."/>
            <person name="Merkel B.J."/>
            <person name="Hornburger P."/>
            <person name="Mueller R.-W."/>
            <person name="Bruemmer F."/>
            <person name="Labrenz M."/>
            <person name="Spormann A.M."/>
            <person name="Op den Camp H."/>
            <person name="Overmann J."/>
            <person name="Amann R."/>
            <person name="Jetten M.S.M."/>
            <person name="Mascher T."/>
            <person name="Medema M.H."/>
            <person name="Devos D.P."/>
            <person name="Kaster A.-K."/>
            <person name="Ovreas L."/>
            <person name="Rohde M."/>
            <person name="Galperin M.Y."/>
            <person name="Jogler C."/>
        </authorList>
    </citation>
    <scope>NUCLEOTIDE SEQUENCE [LARGE SCALE GENOMIC DNA]</scope>
    <source>
        <strain evidence="1 2">Pan153</strain>
    </source>
</reference>
<dbReference type="InterPro" id="IPR011006">
    <property type="entry name" value="CheY-like_superfamily"/>
</dbReference>
<evidence type="ECO:0000313" key="1">
    <source>
        <dbReference type="EMBL" id="QDV18561.1"/>
    </source>
</evidence>
<dbReference type="Proteomes" id="UP000320839">
    <property type="component" value="Chromosome"/>
</dbReference>
<dbReference type="AlphaFoldDB" id="A0A518FQD1"/>
<organism evidence="1 2">
    <name type="scientific">Gimesia panareensis</name>
    <dbReference type="NCBI Taxonomy" id="2527978"/>
    <lineage>
        <taxon>Bacteria</taxon>
        <taxon>Pseudomonadati</taxon>
        <taxon>Planctomycetota</taxon>
        <taxon>Planctomycetia</taxon>
        <taxon>Planctomycetales</taxon>
        <taxon>Planctomycetaceae</taxon>
        <taxon>Gimesia</taxon>
    </lineage>
</organism>
<dbReference type="EMBL" id="CP036317">
    <property type="protein sequence ID" value="QDV18561.1"/>
    <property type="molecule type" value="Genomic_DNA"/>
</dbReference>
<evidence type="ECO:0008006" key="3">
    <source>
        <dbReference type="Google" id="ProtNLM"/>
    </source>
</evidence>
<dbReference type="OrthoDB" id="280492at2"/>
<dbReference type="CDD" id="cd00156">
    <property type="entry name" value="REC"/>
    <property type="match status" value="1"/>
</dbReference>